<dbReference type="Proteomes" id="UP000823388">
    <property type="component" value="Chromosome 6N"/>
</dbReference>
<evidence type="ECO:0000313" key="2">
    <source>
        <dbReference type="Proteomes" id="UP000823388"/>
    </source>
</evidence>
<name>A0A8T0R0X6_PANVG</name>
<proteinExistence type="predicted"/>
<sequence>MRTYAHAKHFEPTLLVRIGLGRDMQHAFKQAGWNDFDHITEQGSYLFSIESNETSISFRFFNEDFTLSAGQFSLALGFHKKCFTNPNILSADHQYERMSWWGTISTEPYSVKNSIISIHNPTLQFLAKWIAMVVHSRSDLRLCFSYELQCLYALAKKIKYSPVLSMLTHWQNMITAKTPIDITSLVTRVATYVGALNNAQLTYLPMTEEYQTVIGLEHFIQGHMLRKGLGGSLFMCYHGYEEEVELPCPTLALYSARSLTLQMQKEQARRSVATRGQTSRAAQA</sequence>
<organism evidence="1 2">
    <name type="scientific">Panicum virgatum</name>
    <name type="common">Blackwell switchgrass</name>
    <dbReference type="NCBI Taxonomy" id="38727"/>
    <lineage>
        <taxon>Eukaryota</taxon>
        <taxon>Viridiplantae</taxon>
        <taxon>Streptophyta</taxon>
        <taxon>Embryophyta</taxon>
        <taxon>Tracheophyta</taxon>
        <taxon>Spermatophyta</taxon>
        <taxon>Magnoliopsida</taxon>
        <taxon>Liliopsida</taxon>
        <taxon>Poales</taxon>
        <taxon>Poaceae</taxon>
        <taxon>PACMAD clade</taxon>
        <taxon>Panicoideae</taxon>
        <taxon>Panicodae</taxon>
        <taxon>Paniceae</taxon>
        <taxon>Panicinae</taxon>
        <taxon>Panicum</taxon>
        <taxon>Panicum sect. Hiantes</taxon>
    </lineage>
</organism>
<gene>
    <name evidence="1" type="ORF">PVAP13_6NG245709</name>
</gene>
<protein>
    <submittedName>
        <fullName evidence="1">Uncharacterized protein</fullName>
    </submittedName>
</protein>
<reference evidence="1 2" key="1">
    <citation type="submission" date="2020-05" db="EMBL/GenBank/DDBJ databases">
        <title>WGS assembly of Panicum virgatum.</title>
        <authorList>
            <person name="Lovell J.T."/>
            <person name="Jenkins J."/>
            <person name="Shu S."/>
            <person name="Juenger T.E."/>
            <person name="Schmutz J."/>
        </authorList>
    </citation>
    <scope>NUCLEOTIDE SEQUENCE [LARGE SCALE GENOMIC DNA]</scope>
    <source>
        <strain evidence="2">cv. AP13</strain>
    </source>
</reference>
<dbReference type="PANTHER" id="PTHR48243:SF1">
    <property type="entry name" value="AMINOTRANSFERASE-LIKE PLANT MOBILE DOMAIN-CONTAINING PROTEIN"/>
    <property type="match status" value="1"/>
</dbReference>
<keyword evidence="2" id="KW-1185">Reference proteome</keyword>
<dbReference type="EMBL" id="CM029048">
    <property type="protein sequence ID" value="KAG2579232.1"/>
    <property type="molecule type" value="Genomic_DNA"/>
</dbReference>
<accession>A0A8T0R0X6</accession>
<evidence type="ECO:0000313" key="1">
    <source>
        <dbReference type="EMBL" id="KAG2579232.1"/>
    </source>
</evidence>
<dbReference type="AlphaFoldDB" id="A0A8T0R0X6"/>
<dbReference type="PANTHER" id="PTHR48243">
    <property type="entry name" value="AMINOTRANSFERASE-LIKE PLANT MOBILE DOMAIN-CONTAINING PROTEIN"/>
    <property type="match status" value="1"/>
</dbReference>
<feature type="non-terminal residue" evidence="1">
    <location>
        <position position="284"/>
    </location>
</feature>
<comment type="caution">
    <text evidence="1">The sequence shown here is derived from an EMBL/GenBank/DDBJ whole genome shotgun (WGS) entry which is preliminary data.</text>
</comment>